<sequence length="299" mass="31725">MSVDLDLSLLPAPNIIEPLDYDTLFAQQKADLIALLPECAAMLALESEPLTKQLRVLAYRELLLRQRINESARALMLTFATAADLDHLGTTYHRTQRLLVAPGDPTAIPPVPDVWESDSDYRYRCTLAPSGYSVAGPSGAYEYHAMSASGLVKHADPVSPIPGSVDVYILSRTGNGAPAQSVLDAVTAALNTTSVRPLCEEVTVKPASILDYTIVATLTSYEGVGIELALATAQQQAQAYADTTHRIRHGVYLAGIKAALKVAGISDVVLTQPAADVLCGVGEAAYCTGITITYGGVKL</sequence>
<dbReference type="InterPro" id="IPR052726">
    <property type="entry name" value="Phage_Baseplate_Hub"/>
</dbReference>
<evidence type="ECO:0000259" key="1">
    <source>
        <dbReference type="Pfam" id="PF26078"/>
    </source>
</evidence>
<dbReference type="RefSeq" id="WP_062627548.1">
    <property type="nucleotide sequence ID" value="NZ_AP018738.1"/>
</dbReference>
<dbReference type="KEGG" id="fam:OYT1_ch1595"/>
<dbReference type="PANTHER" id="PTHR35862">
    <property type="entry name" value="FELS-2 PROPHAGE PROTEIN"/>
    <property type="match status" value="1"/>
</dbReference>
<dbReference type="AlphaFoldDB" id="A0A2Z6GCU5"/>
<dbReference type="Pfam" id="PF26079">
    <property type="entry name" value="Baseplate_J_C"/>
    <property type="match status" value="1"/>
</dbReference>
<evidence type="ECO:0000259" key="2">
    <source>
        <dbReference type="Pfam" id="PF26079"/>
    </source>
</evidence>
<dbReference type="EMBL" id="AP018738">
    <property type="protein sequence ID" value="BBE51142.1"/>
    <property type="molecule type" value="Genomic_DNA"/>
</dbReference>
<accession>A0A2Z6GCU5</accession>
<evidence type="ECO:0000313" key="3">
    <source>
        <dbReference type="EMBL" id="BBE51142.1"/>
    </source>
</evidence>
<name>A0A2Z6GCU5_9PROT</name>
<dbReference type="InterPro" id="IPR014507">
    <property type="entry name" value="Baseplate_assembly_J_pred"/>
</dbReference>
<proteinExistence type="predicted"/>
<dbReference type="InterPro" id="IPR058530">
    <property type="entry name" value="Baseplate_J-like_C"/>
</dbReference>
<protein>
    <submittedName>
        <fullName evidence="3">Baseplate Assembly protein</fullName>
    </submittedName>
</protein>
<dbReference type="Proteomes" id="UP000033070">
    <property type="component" value="Chromosome"/>
</dbReference>
<dbReference type="InterPro" id="IPR058531">
    <property type="entry name" value="Baseplate_J_M"/>
</dbReference>
<keyword evidence="4" id="KW-1185">Reference proteome</keyword>
<evidence type="ECO:0000313" key="4">
    <source>
        <dbReference type="Proteomes" id="UP000033070"/>
    </source>
</evidence>
<dbReference type="PANTHER" id="PTHR35862:SF1">
    <property type="entry name" value="FELS-2 PROPHAGE PROTEIN"/>
    <property type="match status" value="1"/>
</dbReference>
<dbReference type="Pfam" id="PF26078">
    <property type="entry name" value="Baseplate_J_M"/>
    <property type="match status" value="1"/>
</dbReference>
<dbReference type="PIRSF" id="PIRSF020481">
    <property type="entry name" value="BAP"/>
    <property type="match status" value="1"/>
</dbReference>
<dbReference type="STRING" id="1188319.OYT1_02445"/>
<feature type="domain" description="Baseplate J-like central" evidence="1">
    <location>
        <begin position="134"/>
        <end position="206"/>
    </location>
</feature>
<feature type="domain" description="Baseplate J-like C-terminal" evidence="2">
    <location>
        <begin position="212"/>
        <end position="293"/>
    </location>
</feature>
<organism evidence="3 4">
    <name type="scientific">Ferriphaselus amnicola</name>
    <dbReference type="NCBI Taxonomy" id="1188319"/>
    <lineage>
        <taxon>Bacteria</taxon>
        <taxon>Pseudomonadati</taxon>
        <taxon>Pseudomonadota</taxon>
        <taxon>Betaproteobacteria</taxon>
        <taxon>Nitrosomonadales</taxon>
        <taxon>Gallionellaceae</taxon>
        <taxon>Ferriphaselus</taxon>
    </lineage>
</organism>
<gene>
    <name evidence="3" type="ORF">OYT1_ch1595</name>
</gene>
<reference evidence="3 4" key="1">
    <citation type="submission" date="2018-06" db="EMBL/GenBank/DDBJ databases">
        <title>OYT1 Genome Sequencing.</title>
        <authorList>
            <person name="Kato S."/>
            <person name="Itoh T."/>
            <person name="Ohkuma M."/>
        </authorList>
    </citation>
    <scope>NUCLEOTIDE SEQUENCE [LARGE SCALE GENOMIC DNA]</scope>
    <source>
        <strain evidence="3 4">OYT1</strain>
    </source>
</reference>
<dbReference type="OrthoDB" id="9793802at2"/>